<dbReference type="PANTHER" id="PTHR32502:SF8">
    <property type="entry name" value="N-ACETYLGALACTOSAMINE PERMEASE IIC COMPONENT 1"/>
    <property type="match status" value="1"/>
</dbReference>
<keyword evidence="7 9" id="KW-1133">Transmembrane helix</keyword>
<dbReference type="Proteomes" id="UP001203972">
    <property type="component" value="Unassembled WGS sequence"/>
</dbReference>
<keyword evidence="2" id="KW-0813">Transport</keyword>
<feature type="transmembrane region" description="Helical" evidence="9">
    <location>
        <begin position="55"/>
        <end position="83"/>
    </location>
</feature>
<dbReference type="GO" id="GO:0009401">
    <property type="term" value="P:phosphoenolpyruvate-dependent sugar phosphotransferase system"/>
    <property type="evidence" value="ECO:0007669"/>
    <property type="project" value="UniProtKB-KW"/>
</dbReference>
<evidence type="ECO:0000256" key="1">
    <source>
        <dbReference type="ARBA" id="ARBA00004651"/>
    </source>
</evidence>
<sequence>MIVQAILVGLIAAWGSLDYAFGTLYTFRPIVLGPLVGLALGDVKTGVEIGASLELLFMVAISVGAYIPPDVNIGGVLATAFAISMGKGVDAAVALAMPIAVISLGIENLVSAITPVCLKIADDGAAQGNDSKIMFTQWLMGAFATSYKFLLAFGAFYIGADKVQDLLDFIPQFILDGMGVAAGILPAMGFAMLMRMIINKKLIPFFFLGFVLASYANIPVLGVAIIAVIIAVEKFGFLEGKPQLAGNAEEVDDDDDF</sequence>
<organism evidence="10 11">
    <name type="scientific">Clostridium innocuum</name>
    <dbReference type="NCBI Taxonomy" id="1522"/>
    <lineage>
        <taxon>Bacteria</taxon>
        <taxon>Bacillati</taxon>
        <taxon>Bacillota</taxon>
        <taxon>Clostridia</taxon>
        <taxon>Eubacteriales</taxon>
        <taxon>Clostridiaceae</taxon>
        <taxon>Clostridium</taxon>
    </lineage>
</organism>
<evidence type="ECO:0000256" key="2">
    <source>
        <dbReference type="ARBA" id="ARBA00022448"/>
    </source>
</evidence>
<evidence type="ECO:0000256" key="3">
    <source>
        <dbReference type="ARBA" id="ARBA00022475"/>
    </source>
</evidence>
<gene>
    <name evidence="10" type="ORF">MKC95_03890</name>
</gene>
<dbReference type="InterPro" id="IPR050303">
    <property type="entry name" value="GatZ_KbaZ_carbometab"/>
</dbReference>
<dbReference type="Pfam" id="PF03609">
    <property type="entry name" value="EII-Sor"/>
    <property type="match status" value="1"/>
</dbReference>
<dbReference type="PANTHER" id="PTHR32502">
    <property type="entry name" value="N-ACETYLGALACTOSAMINE PERMEASE II COMPONENT-RELATED"/>
    <property type="match status" value="1"/>
</dbReference>
<feature type="transmembrane region" description="Helical" evidence="9">
    <location>
        <begin position="205"/>
        <end position="232"/>
    </location>
</feature>
<evidence type="ECO:0000256" key="4">
    <source>
        <dbReference type="ARBA" id="ARBA00022597"/>
    </source>
</evidence>
<evidence type="ECO:0000313" key="11">
    <source>
        <dbReference type="Proteomes" id="UP001203972"/>
    </source>
</evidence>
<dbReference type="EMBL" id="JAKTMA010000005">
    <property type="protein sequence ID" value="MCR0231906.1"/>
    <property type="molecule type" value="Genomic_DNA"/>
</dbReference>
<keyword evidence="4 10" id="KW-0762">Sugar transport</keyword>
<reference evidence="10" key="1">
    <citation type="journal article" date="2022" name="Clin. Infect. Dis.">
        <title>Association between Clostridium innocuum and antibiotic-associated diarrhea in adults and children: A cross-sectional study and comparative genomics analysis.</title>
        <authorList>
            <person name="Cherny K.E."/>
            <person name="Muscat E.B."/>
            <person name="Balaji A."/>
            <person name="Mukherjee J."/>
            <person name="Ozer E.A."/>
            <person name="Angarone M.P."/>
            <person name="Hauser A.R."/>
            <person name="Sichel J.S."/>
            <person name="Amponsah E."/>
            <person name="Kociolek L.K."/>
        </authorList>
    </citation>
    <scope>NUCLEOTIDE SEQUENCE</scope>
    <source>
        <strain evidence="10">NU1-AC-029v</strain>
    </source>
</reference>
<protein>
    <submittedName>
        <fullName evidence="10">PTS sugar transporter subunit IIC</fullName>
    </submittedName>
</protein>
<keyword evidence="8 9" id="KW-0472">Membrane</keyword>
<dbReference type="GO" id="GO:0005886">
    <property type="term" value="C:plasma membrane"/>
    <property type="evidence" value="ECO:0007669"/>
    <property type="project" value="UniProtKB-SubCell"/>
</dbReference>
<evidence type="ECO:0000256" key="8">
    <source>
        <dbReference type="ARBA" id="ARBA00023136"/>
    </source>
</evidence>
<evidence type="ECO:0000256" key="7">
    <source>
        <dbReference type="ARBA" id="ARBA00022989"/>
    </source>
</evidence>
<evidence type="ECO:0000256" key="5">
    <source>
        <dbReference type="ARBA" id="ARBA00022683"/>
    </source>
</evidence>
<comment type="caution">
    <text evidence="10">The sequence shown here is derived from an EMBL/GenBank/DDBJ whole genome shotgun (WGS) entry which is preliminary data.</text>
</comment>
<comment type="subcellular location">
    <subcellularLocation>
        <location evidence="1">Cell membrane</location>
        <topology evidence="1">Multi-pass membrane protein</topology>
    </subcellularLocation>
</comment>
<keyword evidence="6 9" id="KW-0812">Transmembrane</keyword>
<feature type="transmembrane region" description="Helical" evidence="9">
    <location>
        <begin position="170"/>
        <end position="193"/>
    </location>
</feature>
<proteinExistence type="predicted"/>
<dbReference type="PROSITE" id="PS51106">
    <property type="entry name" value="PTS_EIIC_TYPE_4"/>
    <property type="match status" value="1"/>
</dbReference>
<name>A0AAP2UKD9_CLOIN</name>
<evidence type="ECO:0000313" key="10">
    <source>
        <dbReference type="EMBL" id="MCR0231906.1"/>
    </source>
</evidence>
<feature type="transmembrane region" description="Helical" evidence="9">
    <location>
        <begin position="95"/>
        <end position="118"/>
    </location>
</feature>
<feature type="transmembrane region" description="Helical" evidence="9">
    <location>
        <begin position="138"/>
        <end position="158"/>
    </location>
</feature>
<keyword evidence="5" id="KW-0598">Phosphotransferase system</keyword>
<keyword evidence="3" id="KW-1003">Cell membrane</keyword>
<evidence type="ECO:0000256" key="6">
    <source>
        <dbReference type="ARBA" id="ARBA00022692"/>
    </source>
</evidence>
<dbReference type="InterPro" id="IPR004700">
    <property type="entry name" value="PTS_IIC_man"/>
</dbReference>
<accession>A0AAP2UKD9</accession>
<evidence type="ECO:0000256" key="9">
    <source>
        <dbReference type="SAM" id="Phobius"/>
    </source>
</evidence>
<dbReference type="AlphaFoldDB" id="A0AAP2UKD9"/>